<sequence>MIRFFFRLVIGLGSLVGDANAQEQPFQWHNPANSDVQGIAGRGWASGFASPFNRFPGSAKEQLRNDVWQLSRNSAGLYISFTTTAPEIVVRYTVEGGMAMPHMPATGVRGVDLYARDEKDYWHWVNGKYNFGDTVEYKFSHIHAAIPLKEYRLYLPLYNAVNWLEIGAAEGSSFAFLPVPQSKPIVFYGTSILQGACASRPGLAYSNMLGRRLSQPVVNLGFSGNGLLEAPVIDLLQSIDASLYVLDCLPNLYDAQRFSREEVQQRIETAVMNLRKTRPDVPILLVEHPAGVAAASLDTALVNPYRRVNQLQQAVFDKLQRSGIKKLYLLPAEAFSFDASTTVDGTHPTDIGMQRYTDTYERMIRKITGRPAKKQ</sequence>
<dbReference type="SUPFAM" id="SSF52266">
    <property type="entry name" value="SGNH hydrolase"/>
    <property type="match status" value="1"/>
</dbReference>
<evidence type="ECO:0000256" key="1">
    <source>
        <dbReference type="SAM" id="SignalP"/>
    </source>
</evidence>
<dbReference type="OrthoDB" id="5624617at2"/>
<dbReference type="EMBL" id="BBWV01000005">
    <property type="protein sequence ID" value="GAO45428.1"/>
    <property type="molecule type" value="Genomic_DNA"/>
</dbReference>
<keyword evidence="1" id="KW-0732">Signal</keyword>
<comment type="caution">
    <text evidence="4">The sequence shown here is derived from an EMBL/GenBank/DDBJ whole genome shotgun (WGS) entry which is preliminary data.</text>
</comment>
<proteinExistence type="predicted"/>
<dbReference type="Pfam" id="PF14607">
    <property type="entry name" value="GxDLY"/>
    <property type="match status" value="1"/>
</dbReference>
<evidence type="ECO:0000313" key="4">
    <source>
        <dbReference type="EMBL" id="GAO45428.1"/>
    </source>
</evidence>
<keyword evidence="5" id="KW-1185">Reference proteome</keyword>
<feature type="domain" description="SGNH hydrolase-type esterase N-terminal" evidence="3">
    <location>
        <begin position="27"/>
        <end position="174"/>
    </location>
</feature>
<dbReference type="Gene3D" id="3.40.50.1110">
    <property type="entry name" value="SGNH hydrolase"/>
    <property type="match status" value="1"/>
</dbReference>
<dbReference type="Proteomes" id="UP000033121">
    <property type="component" value="Unassembled WGS sequence"/>
</dbReference>
<feature type="domain" description="SGNH hydrolase-type esterase" evidence="2">
    <location>
        <begin position="183"/>
        <end position="365"/>
    </location>
</feature>
<name>A0A0E9N6L1_9BACT</name>
<organism evidence="4 5">
    <name type="scientific">Flavihumibacter petaseus NBRC 106054</name>
    <dbReference type="NCBI Taxonomy" id="1220578"/>
    <lineage>
        <taxon>Bacteria</taxon>
        <taxon>Pseudomonadati</taxon>
        <taxon>Bacteroidota</taxon>
        <taxon>Chitinophagia</taxon>
        <taxon>Chitinophagales</taxon>
        <taxon>Chitinophagaceae</taxon>
        <taxon>Flavihumibacter</taxon>
    </lineage>
</organism>
<dbReference type="InterPro" id="IPR013830">
    <property type="entry name" value="SGNH_hydro"/>
</dbReference>
<evidence type="ECO:0008006" key="6">
    <source>
        <dbReference type="Google" id="ProtNLM"/>
    </source>
</evidence>
<dbReference type="RefSeq" id="WP_052956114.1">
    <property type="nucleotide sequence ID" value="NZ_BBWV01000005.1"/>
</dbReference>
<reference evidence="4 5" key="1">
    <citation type="submission" date="2015-04" db="EMBL/GenBank/DDBJ databases">
        <title>Whole genome shotgun sequence of Flavihumibacter petaseus NBRC 106054.</title>
        <authorList>
            <person name="Miyazawa S."/>
            <person name="Hosoyama A."/>
            <person name="Hashimoto M."/>
            <person name="Noguchi M."/>
            <person name="Tsuchikane K."/>
            <person name="Ohji S."/>
            <person name="Yamazoe A."/>
            <person name="Ichikawa N."/>
            <person name="Kimura A."/>
            <person name="Fujita N."/>
        </authorList>
    </citation>
    <scope>NUCLEOTIDE SEQUENCE [LARGE SCALE GENOMIC DNA]</scope>
    <source>
        <strain evidence="4 5">NBRC 106054</strain>
    </source>
</reference>
<accession>A0A0E9N6L1</accession>
<evidence type="ECO:0000259" key="2">
    <source>
        <dbReference type="Pfam" id="PF14606"/>
    </source>
</evidence>
<dbReference type="STRING" id="1220578.FPE01S_05_01230"/>
<dbReference type="AlphaFoldDB" id="A0A0E9N6L1"/>
<dbReference type="InterPro" id="IPR032740">
    <property type="entry name" value="GxDLY"/>
</dbReference>
<gene>
    <name evidence="4" type="ORF">FPE01S_05_01230</name>
</gene>
<dbReference type="Pfam" id="PF14606">
    <property type="entry name" value="Lipase_GDSL_3"/>
    <property type="match status" value="1"/>
</dbReference>
<feature type="signal peptide" evidence="1">
    <location>
        <begin position="1"/>
        <end position="21"/>
    </location>
</feature>
<dbReference type="InterPro" id="IPR036514">
    <property type="entry name" value="SGNH_hydro_sf"/>
</dbReference>
<evidence type="ECO:0000313" key="5">
    <source>
        <dbReference type="Proteomes" id="UP000033121"/>
    </source>
</evidence>
<dbReference type="Gene3D" id="2.60.120.260">
    <property type="entry name" value="Galactose-binding domain-like"/>
    <property type="match status" value="1"/>
</dbReference>
<dbReference type="GO" id="GO:0016788">
    <property type="term" value="F:hydrolase activity, acting on ester bonds"/>
    <property type="evidence" value="ECO:0007669"/>
    <property type="project" value="UniProtKB-ARBA"/>
</dbReference>
<feature type="chain" id="PRO_5002430282" description="Hydrolase" evidence="1">
    <location>
        <begin position="22"/>
        <end position="375"/>
    </location>
</feature>
<evidence type="ECO:0000259" key="3">
    <source>
        <dbReference type="Pfam" id="PF14607"/>
    </source>
</evidence>
<protein>
    <recommendedName>
        <fullName evidence="6">Hydrolase</fullName>
    </recommendedName>
</protein>